<dbReference type="eggNOG" id="COG1598">
    <property type="taxonomic scope" value="Bacteria"/>
</dbReference>
<evidence type="ECO:0000313" key="3">
    <source>
        <dbReference type="Proteomes" id="UP000006786"/>
    </source>
</evidence>
<dbReference type="EMBL" id="AMRM01000024">
    <property type="protein sequence ID" value="EKF17440.1"/>
    <property type="molecule type" value="Genomic_DNA"/>
</dbReference>
<dbReference type="RefSeq" id="WP_008598573.1">
    <property type="nucleotide sequence ID" value="NZ_AMRM01000024.1"/>
</dbReference>
<dbReference type="AlphaFoldDB" id="K2M8U4"/>
<dbReference type="InterPro" id="IPR013321">
    <property type="entry name" value="Arc_rbn_hlx_hlx"/>
</dbReference>
<evidence type="ECO:0000259" key="1">
    <source>
        <dbReference type="Pfam" id="PF15919"/>
    </source>
</evidence>
<dbReference type="Proteomes" id="UP000006786">
    <property type="component" value="Unassembled WGS sequence"/>
</dbReference>
<comment type="caution">
    <text evidence="2">The sequence shown here is derived from an EMBL/GenBank/DDBJ whole genome shotgun (WGS) entry which is preliminary data.</text>
</comment>
<feature type="domain" description="HicB-like antitoxin of toxin-antitoxin system" evidence="1">
    <location>
        <begin position="4"/>
        <end position="125"/>
    </location>
</feature>
<protein>
    <recommendedName>
        <fullName evidence="1">HicB-like antitoxin of toxin-antitoxin system domain-containing protein</fullName>
    </recommendedName>
</protein>
<gene>
    <name evidence="2" type="ORF">NA2_18046</name>
</gene>
<organism evidence="2 3">
    <name type="scientific">Nitratireductor pacificus pht-3B</name>
    <dbReference type="NCBI Taxonomy" id="391937"/>
    <lineage>
        <taxon>Bacteria</taxon>
        <taxon>Pseudomonadati</taxon>
        <taxon>Pseudomonadota</taxon>
        <taxon>Alphaproteobacteria</taxon>
        <taxon>Hyphomicrobiales</taxon>
        <taxon>Phyllobacteriaceae</taxon>
        <taxon>Nitratireductor</taxon>
    </lineage>
</organism>
<dbReference type="Gene3D" id="1.10.1220.10">
    <property type="entry name" value="Met repressor-like"/>
    <property type="match status" value="1"/>
</dbReference>
<dbReference type="SUPFAM" id="SSF143100">
    <property type="entry name" value="TTHA1013/TTHA0281-like"/>
    <property type="match status" value="1"/>
</dbReference>
<name>K2M8U4_9HYPH</name>
<dbReference type="InterPro" id="IPR031807">
    <property type="entry name" value="HicB-like"/>
</dbReference>
<proteinExistence type="predicted"/>
<sequence length="131" mass="14320">MPHYIAIVHKDDSSAYGISFPDLPGCFSAADGEGEILPNAMEALELYFEDVSDHPAPKGIEEVRAMPQIAADLTSGAYLIAVPYRFNGGKSQRVNITLPKGLLRLIDEEAARRKMTRSAFIGQAAEREVLE</sequence>
<dbReference type="InterPro" id="IPR035069">
    <property type="entry name" value="TTHA1013/TTHA0281-like"/>
</dbReference>
<dbReference type="CDD" id="cd21631">
    <property type="entry name" value="RHH_CopG_NikR-like"/>
    <property type="match status" value="1"/>
</dbReference>
<keyword evidence="3" id="KW-1185">Reference proteome</keyword>
<dbReference type="PATRIC" id="fig|391937.3.peg.3710"/>
<evidence type="ECO:0000313" key="2">
    <source>
        <dbReference type="EMBL" id="EKF17440.1"/>
    </source>
</evidence>
<dbReference type="Pfam" id="PF15919">
    <property type="entry name" value="HicB_lk_antitox"/>
    <property type="match status" value="1"/>
</dbReference>
<dbReference type="InterPro" id="IPR010985">
    <property type="entry name" value="Ribbon_hlx_hlx"/>
</dbReference>
<dbReference type="OrthoDB" id="9807959at2"/>
<reference evidence="2 3" key="1">
    <citation type="journal article" date="2012" name="J. Bacteriol.">
        <title>Genome Sequence of Nitratireductor pacificus Type Strain pht-3B.</title>
        <authorList>
            <person name="Lai Q."/>
            <person name="Li G."/>
            <person name="Shao Z."/>
        </authorList>
    </citation>
    <scope>NUCLEOTIDE SEQUENCE [LARGE SCALE GENOMIC DNA]</scope>
    <source>
        <strain evidence="3">pht-3B</strain>
    </source>
</reference>
<accession>K2M8U4</accession>
<dbReference type="Gene3D" id="3.30.160.250">
    <property type="match status" value="1"/>
</dbReference>
<dbReference type="STRING" id="391937.NA2_18046"/>
<dbReference type="GO" id="GO:0006355">
    <property type="term" value="P:regulation of DNA-templated transcription"/>
    <property type="evidence" value="ECO:0007669"/>
    <property type="project" value="InterPro"/>
</dbReference>
<dbReference type="SUPFAM" id="SSF47598">
    <property type="entry name" value="Ribbon-helix-helix"/>
    <property type="match status" value="1"/>
</dbReference>